<keyword evidence="4" id="KW-0238">DNA-binding</keyword>
<reference evidence="7 8" key="1">
    <citation type="submission" date="2020-08" db="EMBL/GenBank/DDBJ databases">
        <title>Novel species isolated from subtropical streams in China.</title>
        <authorList>
            <person name="Lu H."/>
        </authorList>
    </citation>
    <scope>NUCLEOTIDE SEQUENCE [LARGE SCALE GENOMIC DNA]</scope>
    <source>
        <strain evidence="7 8">KACC 16656</strain>
    </source>
</reference>
<evidence type="ECO:0000256" key="2">
    <source>
        <dbReference type="ARBA" id="ARBA00022898"/>
    </source>
</evidence>
<evidence type="ECO:0000256" key="4">
    <source>
        <dbReference type="ARBA" id="ARBA00023125"/>
    </source>
</evidence>
<dbReference type="CDD" id="cd00609">
    <property type="entry name" value="AAT_like"/>
    <property type="match status" value="1"/>
</dbReference>
<dbReference type="SUPFAM" id="SSF46785">
    <property type="entry name" value="Winged helix' DNA-binding domain"/>
    <property type="match status" value="1"/>
</dbReference>
<dbReference type="GO" id="GO:0008483">
    <property type="term" value="F:transaminase activity"/>
    <property type="evidence" value="ECO:0007669"/>
    <property type="project" value="UniProtKB-KW"/>
</dbReference>
<dbReference type="InterPro" id="IPR036390">
    <property type="entry name" value="WH_DNA-bd_sf"/>
</dbReference>
<dbReference type="Proteomes" id="UP000648257">
    <property type="component" value="Unassembled WGS sequence"/>
</dbReference>
<dbReference type="PROSITE" id="PS50949">
    <property type="entry name" value="HTH_GNTR"/>
    <property type="match status" value="1"/>
</dbReference>
<feature type="domain" description="HTH gntR-type" evidence="6">
    <location>
        <begin position="18"/>
        <end position="85"/>
    </location>
</feature>
<dbReference type="InterPro" id="IPR004839">
    <property type="entry name" value="Aminotransferase_I/II_large"/>
</dbReference>
<keyword evidence="7" id="KW-0032">Aminotransferase</keyword>
<dbReference type="PANTHER" id="PTHR46577">
    <property type="entry name" value="HTH-TYPE TRANSCRIPTIONAL REGULATORY PROTEIN GABR"/>
    <property type="match status" value="1"/>
</dbReference>
<accession>A0ABR6X4V6</accession>
<dbReference type="Gene3D" id="1.10.10.10">
    <property type="entry name" value="Winged helix-like DNA-binding domain superfamily/Winged helix DNA-binding domain"/>
    <property type="match status" value="1"/>
</dbReference>
<dbReference type="Pfam" id="PF00155">
    <property type="entry name" value="Aminotran_1_2"/>
    <property type="match status" value="1"/>
</dbReference>
<evidence type="ECO:0000256" key="1">
    <source>
        <dbReference type="ARBA" id="ARBA00005384"/>
    </source>
</evidence>
<evidence type="ECO:0000313" key="8">
    <source>
        <dbReference type="Proteomes" id="UP000648257"/>
    </source>
</evidence>
<dbReference type="InterPro" id="IPR000524">
    <property type="entry name" value="Tscrpt_reg_HTH_GntR"/>
</dbReference>
<dbReference type="InterPro" id="IPR051446">
    <property type="entry name" value="HTH_trans_reg/aminotransferase"/>
</dbReference>
<dbReference type="Pfam" id="PF00392">
    <property type="entry name" value="GntR"/>
    <property type="match status" value="1"/>
</dbReference>
<gene>
    <name evidence="7" type="ORF">H8K52_08455</name>
</gene>
<evidence type="ECO:0000256" key="3">
    <source>
        <dbReference type="ARBA" id="ARBA00023015"/>
    </source>
</evidence>
<name>A0ABR6X4V6_9BURK</name>
<keyword evidence="3" id="KW-0805">Transcription regulation</keyword>
<dbReference type="InterPro" id="IPR036388">
    <property type="entry name" value="WH-like_DNA-bd_sf"/>
</dbReference>
<proteinExistence type="inferred from homology"/>
<keyword evidence="2" id="KW-0663">Pyridoxal phosphate</keyword>
<keyword evidence="7" id="KW-0808">Transferase</keyword>
<keyword evidence="8" id="KW-1185">Reference proteome</keyword>
<evidence type="ECO:0000313" key="7">
    <source>
        <dbReference type="EMBL" id="MBC3807374.1"/>
    </source>
</evidence>
<evidence type="ECO:0000256" key="5">
    <source>
        <dbReference type="ARBA" id="ARBA00023163"/>
    </source>
</evidence>
<keyword evidence="5" id="KW-0804">Transcription</keyword>
<dbReference type="SMART" id="SM00345">
    <property type="entry name" value="HTH_GNTR"/>
    <property type="match status" value="1"/>
</dbReference>
<dbReference type="EMBL" id="JACOFW010000007">
    <property type="protein sequence ID" value="MBC3807374.1"/>
    <property type="molecule type" value="Genomic_DNA"/>
</dbReference>
<comment type="similarity">
    <text evidence="1">In the C-terminal section; belongs to the class-I pyridoxal-phosphate-dependent aminotransferase family.</text>
</comment>
<protein>
    <submittedName>
        <fullName evidence="7">PLP-dependent aminotransferase family protein</fullName>
    </submittedName>
</protein>
<dbReference type="InterPro" id="IPR015424">
    <property type="entry name" value="PyrdxlP-dep_Trfase"/>
</dbReference>
<evidence type="ECO:0000259" key="6">
    <source>
        <dbReference type="PROSITE" id="PS50949"/>
    </source>
</evidence>
<dbReference type="PANTHER" id="PTHR46577:SF1">
    <property type="entry name" value="HTH-TYPE TRANSCRIPTIONAL REGULATORY PROTEIN GABR"/>
    <property type="match status" value="1"/>
</dbReference>
<dbReference type="SUPFAM" id="SSF53383">
    <property type="entry name" value="PLP-dependent transferases"/>
    <property type="match status" value="1"/>
</dbReference>
<sequence>MDYSLLLARYSKNQKKAWSAQKTLHAALKNAIQDGALAAGTRLLSSRVLAQELGIARNTVVYAYEQLVSEGYLSTDRRGSVVNSMAVIARQLQTLTSDTEPSMSLARRAQNLMSLPVASDLTSGFAPGVPALADFPIALWRKNLDATWRQLSVAQLGYADASGELVLRTAIADHLRASRGVDCDEEQVIITDGTQSSLSLCAHALADVGDKVWIENPGYVGAQIAFRSAQLKLIGITVDQDGIAPKANDWLLHPPKFVYVTPSHQYPTGQVLSLSRRLELIQQARLHGSLLIEDDYDSEFRHDGPPLPAMQGLVPDAPVIYLGTFSKTLFPALRIAYLILPKNLVITMRALVAKASLRGRSADQICLAKFMRDGHFLQHLRRMRRLYKHRRDVLVDLLQTQLGDIASVRGDTAGMHLSLCFHDASLNDQAISQAALAQGIVVPALSSHAVGQRRQAWSGLMLGYAQVPVEEMPDLVAKLQKVLRCQC</sequence>
<dbReference type="Gene3D" id="3.40.640.10">
    <property type="entry name" value="Type I PLP-dependent aspartate aminotransferase-like (Major domain)"/>
    <property type="match status" value="1"/>
</dbReference>
<dbReference type="CDD" id="cd07377">
    <property type="entry name" value="WHTH_GntR"/>
    <property type="match status" value="1"/>
</dbReference>
<dbReference type="InterPro" id="IPR015421">
    <property type="entry name" value="PyrdxlP-dep_Trfase_major"/>
</dbReference>
<organism evidence="7 8">
    <name type="scientific">Undibacterium seohonense</name>
    <dbReference type="NCBI Taxonomy" id="1344950"/>
    <lineage>
        <taxon>Bacteria</taxon>
        <taxon>Pseudomonadati</taxon>
        <taxon>Pseudomonadota</taxon>
        <taxon>Betaproteobacteria</taxon>
        <taxon>Burkholderiales</taxon>
        <taxon>Oxalobacteraceae</taxon>
        <taxon>Undibacterium</taxon>
    </lineage>
</organism>
<comment type="caution">
    <text evidence="7">The sequence shown here is derived from an EMBL/GenBank/DDBJ whole genome shotgun (WGS) entry which is preliminary data.</text>
</comment>
<dbReference type="RefSeq" id="WP_186922460.1">
    <property type="nucleotide sequence ID" value="NZ_JACOFW010000007.1"/>
</dbReference>